<evidence type="ECO:0000256" key="1">
    <source>
        <dbReference type="ARBA" id="ARBA00000085"/>
    </source>
</evidence>
<dbReference type="EC" id="2.7.13.3" evidence="4"/>
<dbReference type="RefSeq" id="WP_218022687.1">
    <property type="nucleotide sequence ID" value="NZ_BIMR01000007.1"/>
</dbReference>
<keyword evidence="10" id="KW-0902">Two-component regulatory system</keyword>
<gene>
    <name evidence="16" type="ORF">CBZ_00790</name>
</gene>
<comment type="subcellular location">
    <subcellularLocation>
        <location evidence="3">Cell membrane</location>
    </subcellularLocation>
</comment>
<feature type="region of interest" description="Disordered" evidence="12">
    <location>
        <begin position="512"/>
        <end position="531"/>
    </location>
</feature>
<dbReference type="CDD" id="cd00082">
    <property type="entry name" value="HisKA"/>
    <property type="match status" value="1"/>
</dbReference>
<evidence type="ECO:0000256" key="4">
    <source>
        <dbReference type="ARBA" id="ARBA00012438"/>
    </source>
</evidence>
<dbReference type="SMART" id="SM00304">
    <property type="entry name" value="HAMP"/>
    <property type="match status" value="1"/>
</dbReference>
<dbReference type="EMBL" id="BIMR01000007">
    <property type="protein sequence ID" value="GCE75023.1"/>
    <property type="molecule type" value="Genomic_DNA"/>
</dbReference>
<keyword evidence="11 13" id="KW-0472">Membrane</keyword>
<dbReference type="PROSITE" id="PS50885">
    <property type="entry name" value="HAMP"/>
    <property type="match status" value="1"/>
</dbReference>
<evidence type="ECO:0000256" key="7">
    <source>
        <dbReference type="ARBA" id="ARBA00022692"/>
    </source>
</evidence>
<feature type="domain" description="HAMP" evidence="15">
    <location>
        <begin position="210"/>
        <end position="272"/>
    </location>
</feature>
<keyword evidence="17" id="KW-1185">Reference proteome</keyword>
<dbReference type="Pfam" id="PF02518">
    <property type="entry name" value="HATPase_c"/>
    <property type="match status" value="1"/>
</dbReference>
<evidence type="ECO:0000256" key="3">
    <source>
        <dbReference type="ARBA" id="ARBA00004236"/>
    </source>
</evidence>
<reference evidence="16 17" key="1">
    <citation type="submission" date="2019-01" db="EMBL/GenBank/DDBJ databases">
        <title>Draft genome sequence of Cellulomonas takizawaensis strain TKZ-21.</title>
        <authorList>
            <person name="Yamamura H."/>
            <person name="Hayashi T."/>
            <person name="Hamada M."/>
            <person name="Serisawa Y."/>
            <person name="Matsuyama K."/>
            <person name="Nakagawa Y."/>
            <person name="Otoguro M."/>
            <person name="Yanagida F."/>
            <person name="Hayakawa M."/>
        </authorList>
    </citation>
    <scope>NUCLEOTIDE SEQUENCE [LARGE SCALE GENOMIC DNA]</scope>
    <source>
        <strain evidence="16 17">NBRC12680</strain>
    </source>
</reference>
<dbReference type="GO" id="GO:0005886">
    <property type="term" value="C:plasma membrane"/>
    <property type="evidence" value="ECO:0007669"/>
    <property type="project" value="UniProtKB-SubCell"/>
</dbReference>
<dbReference type="SMART" id="SM00388">
    <property type="entry name" value="HisKA"/>
    <property type="match status" value="1"/>
</dbReference>
<dbReference type="SMART" id="SM00387">
    <property type="entry name" value="HATPase_c"/>
    <property type="match status" value="1"/>
</dbReference>
<dbReference type="PANTHER" id="PTHR45436">
    <property type="entry name" value="SENSOR HISTIDINE KINASE YKOH"/>
    <property type="match status" value="1"/>
</dbReference>
<dbReference type="InterPro" id="IPR005467">
    <property type="entry name" value="His_kinase_dom"/>
</dbReference>
<dbReference type="Proteomes" id="UP000289954">
    <property type="component" value="Unassembled WGS sequence"/>
</dbReference>
<accession>A0A402DLM4</accession>
<evidence type="ECO:0000256" key="10">
    <source>
        <dbReference type="ARBA" id="ARBA00023012"/>
    </source>
</evidence>
<evidence type="ECO:0000256" key="5">
    <source>
        <dbReference type="ARBA" id="ARBA00022553"/>
    </source>
</evidence>
<dbReference type="Gene3D" id="3.30.565.10">
    <property type="entry name" value="Histidine kinase-like ATPase, C-terminal domain"/>
    <property type="match status" value="1"/>
</dbReference>
<keyword evidence="5" id="KW-0597">Phosphoprotein</keyword>
<dbReference type="PRINTS" id="PR00344">
    <property type="entry name" value="BCTRLSENSOR"/>
</dbReference>
<dbReference type="InterPro" id="IPR036890">
    <property type="entry name" value="HATPase_C_sf"/>
</dbReference>
<name>A0A402DLM4_9CELL</name>
<dbReference type="SUPFAM" id="SSF55874">
    <property type="entry name" value="ATPase domain of HSP90 chaperone/DNA topoisomerase II/histidine kinase"/>
    <property type="match status" value="1"/>
</dbReference>
<dbReference type="SUPFAM" id="SSF47384">
    <property type="entry name" value="Homodimeric domain of signal transducing histidine kinase"/>
    <property type="match status" value="1"/>
</dbReference>
<evidence type="ECO:0000259" key="14">
    <source>
        <dbReference type="PROSITE" id="PS50109"/>
    </source>
</evidence>
<dbReference type="InterPro" id="IPR050428">
    <property type="entry name" value="TCS_sensor_his_kinase"/>
</dbReference>
<dbReference type="FunFam" id="1.10.287.130:FF:000001">
    <property type="entry name" value="Two-component sensor histidine kinase"/>
    <property type="match status" value="1"/>
</dbReference>
<dbReference type="FunFam" id="3.30.565.10:FF:000006">
    <property type="entry name" value="Sensor histidine kinase WalK"/>
    <property type="match status" value="1"/>
</dbReference>
<dbReference type="PROSITE" id="PS50109">
    <property type="entry name" value="HIS_KIN"/>
    <property type="match status" value="1"/>
</dbReference>
<comment type="caution">
    <text evidence="16">The sequence shown here is derived from an EMBL/GenBank/DDBJ whole genome shotgun (WGS) entry which is preliminary data.</text>
</comment>
<dbReference type="AlphaFoldDB" id="A0A402DLM4"/>
<keyword evidence="7 13" id="KW-0812">Transmembrane</keyword>
<comment type="cofactor">
    <cofactor evidence="2">
        <name>a divalent metal cation</name>
        <dbReference type="ChEBI" id="CHEBI:60240"/>
    </cofactor>
</comment>
<evidence type="ECO:0000256" key="2">
    <source>
        <dbReference type="ARBA" id="ARBA00001968"/>
    </source>
</evidence>
<evidence type="ECO:0000256" key="11">
    <source>
        <dbReference type="ARBA" id="ARBA00023136"/>
    </source>
</evidence>
<evidence type="ECO:0000256" key="12">
    <source>
        <dbReference type="SAM" id="MobiDB-lite"/>
    </source>
</evidence>
<dbReference type="InterPro" id="IPR003660">
    <property type="entry name" value="HAMP_dom"/>
</dbReference>
<keyword evidence="6" id="KW-0808">Transferase</keyword>
<dbReference type="CDD" id="cd00075">
    <property type="entry name" value="HATPase"/>
    <property type="match status" value="1"/>
</dbReference>
<dbReference type="PANTHER" id="PTHR45436:SF5">
    <property type="entry name" value="SENSOR HISTIDINE KINASE TRCS"/>
    <property type="match status" value="1"/>
</dbReference>
<dbReference type="InterPro" id="IPR003661">
    <property type="entry name" value="HisK_dim/P_dom"/>
</dbReference>
<evidence type="ECO:0000256" key="6">
    <source>
        <dbReference type="ARBA" id="ARBA00022679"/>
    </source>
</evidence>
<evidence type="ECO:0000256" key="8">
    <source>
        <dbReference type="ARBA" id="ARBA00022777"/>
    </source>
</evidence>
<feature type="transmembrane region" description="Helical" evidence="13">
    <location>
        <begin position="183"/>
        <end position="209"/>
    </location>
</feature>
<dbReference type="Gene3D" id="1.10.287.130">
    <property type="match status" value="1"/>
</dbReference>
<dbReference type="GO" id="GO:0005509">
    <property type="term" value="F:calcium ion binding"/>
    <property type="evidence" value="ECO:0007669"/>
    <property type="project" value="UniProtKB-ARBA"/>
</dbReference>
<dbReference type="InterPro" id="IPR036097">
    <property type="entry name" value="HisK_dim/P_sf"/>
</dbReference>
<dbReference type="Pfam" id="PF00512">
    <property type="entry name" value="HisKA"/>
    <property type="match status" value="1"/>
</dbReference>
<evidence type="ECO:0000256" key="9">
    <source>
        <dbReference type="ARBA" id="ARBA00022989"/>
    </source>
</evidence>
<keyword evidence="8 16" id="KW-0418">Kinase</keyword>
<comment type="catalytic activity">
    <reaction evidence="1">
        <text>ATP + protein L-histidine = ADP + protein N-phospho-L-histidine.</text>
        <dbReference type="EC" id="2.7.13.3"/>
    </reaction>
</comment>
<organism evidence="16 17">
    <name type="scientific">Cellulomonas biazotea</name>
    <dbReference type="NCBI Taxonomy" id="1709"/>
    <lineage>
        <taxon>Bacteria</taxon>
        <taxon>Bacillati</taxon>
        <taxon>Actinomycetota</taxon>
        <taxon>Actinomycetes</taxon>
        <taxon>Micrococcales</taxon>
        <taxon>Cellulomonadaceae</taxon>
        <taxon>Cellulomonas</taxon>
    </lineage>
</organism>
<feature type="domain" description="Histidine kinase" evidence="14">
    <location>
        <begin position="287"/>
        <end position="515"/>
    </location>
</feature>
<evidence type="ECO:0000313" key="16">
    <source>
        <dbReference type="EMBL" id="GCE75023.1"/>
    </source>
</evidence>
<evidence type="ECO:0000256" key="13">
    <source>
        <dbReference type="SAM" id="Phobius"/>
    </source>
</evidence>
<proteinExistence type="predicted"/>
<keyword evidence="9 13" id="KW-1133">Transmembrane helix</keyword>
<evidence type="ECO:0000259" key="15">
    <source>
        <dbReference type="PROSITE" id="PS50885"/>
    </source>
</evidence>
<dbReference type="InterPro" id="IPR004358">
    <property type="entry name" value="Sig_transdc_His_kin-like_C"/>
</dbReference>
<sequence>MTTTRPAPRNRWTLRRRLVALVVTLVAVVAVAMGAVTTVALHGSLVGQLDDRLRGAHGRAQMAQDGPGAAGGTAAMRAGGLVLDRDDRPPIADLPGQGTGTVTVVATPGDTASDVTAGYWNEDGEFVRLPDTATTTLLDVPVDGDVHGVHLDDAGAFRVLASSAPDGTVVVTAMPLSGVTSTITAYVATAAVVALLAVLAAAAVGLVLVRRELRPLTRVAATAARVSRLPLDRGEVVLADRVPLADTDTATEVGQVGAALNRLLGHVEGALTARHASESQVRQFVADASHELRTPLASIRGYAELVRRLPDDLPPEALLAMARVESESQRMTALVEDMLLLARLDAGRPLETEPVDLALLAVDAVTDAHAAGPDHVWSLDLSALDTGADGDGATEPDAPEVVGDDHRLRQVLANLLSNARLHTPAATTVTVRVARVGHDVVVEVADDGPGIPAELCDHLFERFVRGDASRNRAAGSTGLGLAIVDAVVTAHHGTIDVTSDPGHGTTFTVRLPAAPGATPSRPTAPPRLVDA</sequence>
<dbReference type="Gene3D" id="6.10.340.10">
    <property type="match status" value="1"/>
</dbReference>
<evidence type="ECO:0000313" key="17">
    <source>
        <dbReference type="Proteomes" id="UP000289954"/>
    </source>
</evidence>
<dbReference type="GO" id="GO:0000155">
    <property type="term" value="F:phosphorelay sensor kinase activity"/>
    <property type="evidence" value="ECO:0007669"/>
    <property type="project" value="InterPro"/>
</dbReference>
<dbReference type="InterPro" id="IPR003594">
    <property type="entry name" value="HATPase_dom"/>
</dbReference>
<protein>
    <recommendedName>
        <fullName evidence="4">histidine kinase</fullName>
        <ecNumber evidence="4">2.7.13.3</ecNumber>
    </recommendedName>
</protein>